<feature type="domain" description="Helix-turn-helix" evidence="1">
    <location>
        <begin position="12"/>
        <end position="60"/>
    </location>
</feature>
<sequence>MSQQAPAVKLSYTVEQAMSATGMSRSAFYKAISKAGLVTFKLGKRRMVSARALQQFIEAQEAEATRRSVA</sequence>
<evidence type="ECO:0000313" key="2">
    <source>
        <dbReference type="EMBL" id="CAD0328225.1"/>
    </source>
</evidence>
<proteinExistence type="predicted"/>
<evidence type="ECO:0000313" key="3">
    <source>
        <dbReference type="Proteomes" id="UP000587508"/>
    </source>
</evidence>
<evidence type="ECO:0000259" key="1">
    <source>
        <dbReference type="Pfam" id="PF12728"/>
    </source>
</evidence>
<protein>
    <recommendedName>
        <fullName evidence="1">Helix-turn-helix domain-containing protein</fullName>
    </recommendedName>
</protein>
<accession>A0A6V7D554</accession>
<dbReference type="InterPro" id="IPR041657">
    <property type="entry name" value="HTH_17"/>
</dbReference>
<gene>
    <name evidence="2" type="ORF">CFBP7900_17710</name>
</gene>
<reference evidence="2 3" key="1">
    <citation type="submission" date="2020-07" db="EMBL/GenBank/DDBJ databases">
        <authorList>
            <person name="Pothier F. J."/>
        </authorList>
    </citation>
    <scope>NUCLEOTIDE SEQUENCE [LARGE SCALE GENOMIC DNA]</scope>
    <source>
        <strain evidence="2 3">CFBP 7900</strain>
    </source>
</reference>
<dbReference type="RefSeq" id="WP_023904422.1">
    <property type="nucleotide sequence ID" value="NZ_CAJDKC010000003.1"/>
</dbReference>
<dbReference type="Proteomes" id="UP000587508">
    <property type="component" value="Unassembled WGS sequence"/>
</dbReference>
<dbReference type="EMBL" id="CAJDKC010000003">
    <property type="protein sequence ID" value="CAD0328225.1"/>
    <property type="molecule type" value="Genomic_DNA"/>
</dbReference>
<comment type="caution">
    <text evidence="2">The sequence shown here is derived from an EMBL/GenBank/DDBJ whole genome shotgun (WGS) entry which is preliminary data.</text>
</comment>
<name>A0A6V7D554_9XANT</name>
<dbReference type="EMBL" id="CAJDKC010000003">
    <property type="protein sequence ID" value="CAD0328216.1"/>
    <property type="molecule type" value="Genomic_DNA"/>
</dbReference>
<dbReference type="Pfam" id="PF12728">
    <property type="entry name" value="HTH_17"/>
    <property type="match status" value="1"/>
</dbReference>
<dbReference type="AlphaFoldDB" id="A0A6V7D554"/>
<organism evidence="2 3">
    <name type="scientific">Xanthomonas hortorum pv. carotae</name>
    <dbReference type="NCBI Taxonomy" id="487904"/>
    <lineage>
        <taxon>Bacteria</taxon>
        <taxon>Pseudomonadati</taxon>
        <taxon>Pseudomonadota</taxon>
        <taxon>Gammaproteobacteria</taxon>
        <taxon>Lysobacterales</taxon>
        <taxon>Lysobacteraceae</taxon>
        <taxon>Xanthomonas</taxon>
    </lineage>
</organism>